<dbReference type="HOGENOM" id="CLU_1186941_0_0_1"/>
<comment type="subcellular location">
    <subcellularLocation>
        <location evidence="1">Chromosome</location>
        <location evidence="1">Centromere</location>
    </subcellularLocation>
    <subcellularLocation>
        <location evidence="9">Nucleus</location>
    </subcellularLocation>
    <subcellularLocation>
        <location evidence="9">Chromosome</location>
        <location evidence="9">Centromere</location>
        <location evidence="9">Kinetochore</location>
    </subcellularLocation>
</comment>
<name>K3X650_GLOUD</name>
<evidence type="ECO:0000256" key="8">
    <source>
        <dbReference type="ARBA" id="ARBA00023328"/>
    </source>
</evidence>
<evidence type="ECO:0000256" key="2">
    <source>
        <dbReference type="ARBA" id="ARBA00006379"/>
    </source>
</evidence>
<evidence type="ECO:0000256" key="9">
    <source>
        <dbReference type="RuleBase" id="RU367150"/>
    </source>
</evidence>
<feature type="compositionally biased region" description="Basic and acidic residues" evidence="10">
    <location>
        <begin position="76"/>
        <end position="98"/>
    </location>
</feature>
<comment type="similarity">
    <text evidence="2 9">Belongs to the SPC25 family.</text>
</comment>
<keyword evidence="9" id="KW-0539">Nucleus</keyword>
<dbReference type="GO" id="GO:0007059">
    <property type="term" value="P:chromosome segregation"/>
    <property type="evidence" value="ECO:0007669"/>
    <property type="project" value="InterPro"/>
</dbReference>
<keyword evidence="4 9" id="KW-0132">Cell division</keyword>
<evidence type="ECO:0000256" key="10">
    <source>
        <dbReference type="SAM" id="MobiDB-lite"/>
    </source>
</evidence>
<dbReference type="EnsemblProtists" id="PYU1_T012699">
    <property type="protein sequence ID" value="PYU1_T012699"/>
    <property type="gene ID" value="PYU1_G012673"/>
</dbReference>
<keyword evidence="3 9" id="KW-0158">Chromosome</keyword>
<evidence type="ECO:0000256" key="1">
    <source>
        <dbReference type="ARBA" id="ARBA00004584"/>
    </source>
</evidence>
<dbReference type="GO" id="GO:0051301">
    <property type="term" value="P:cell division"/>
    <property type="evidence" value="ECO:0007669"/>
    <property type="project" value="UniProtKB-UniRule"/>
</dbReference>
<feature type="domain" description="Chromosome segregation protein Spc25 C-terminal" evidence="11">
    <location>
        <begin position="190"/>
        <end position="218"/>
    </location>
</feature>
<reference evidence="13" key="1">
    <citation type="journal article" date="2010" name="Genome Biol.">
        <title>Genome sequence of the necrotrophic plant pathogen Pythium ultimum reveals original pathogenicity mechanisms and effector repertoire.</title>
        <authorList>
            <person name="Levesque C.A."/>
            <person name="Brouwer H."/>
            <person name="Cano L."/>
            <person name="Hamilton J.P."/>
            <person name="Holt C."/>
            <person name="Huitema E."/>
            <person name="Raffaele S."/>
            <person name="Robideau G.P."/>
            <person name="Thines M."/>
            <person name="Win J."/>
            <person name="Zerillo M.M."/>
            <person name="Beakes G.W."/>
            <person name="Boore J.L."/>
            <person name="Busam D."/>
            <person name="Dumas B."/>
            <person name="Ferriera S."/>
            <person name="Fuerstenberg S.I."/>
            <person name="Gachon C.M."/>
            <person name="Gaulin E."/>
            <person name="Govers F."/>
            <person name="Grenville-Briggs L."/>
            <person name="Horner N."/>
            <person name="Hostetler J."/>
            <person name="Jiang R.H."/>
            <person name="Johnson J."/>
            <person name="Krajaejun T."/>
            <person name="Lin H."/>
            <person name="Meijer H.J."/>
            <person name="Moore B."/>
            <person name="Morris P."/>
            <person name="Phuntmart V."/>
            <person name="Puiu D."/>
            <person name="Shetty J."/>
            <person name="Stajich J.E."/>
            <person name="Tripathy S."/>
            <person name="Wawra S."/>
            <person name="van West P."/>
            <person name="Whitty B.R."/>
            <person name="Coutinho P.M."/>
            <person name="Henrissat B."/>
            <person name="Martin F."/>
            <person name="Thomas P.D."/>
            <person name="Tyler B.M."/>
            <person name="De Vries R.P."/>
            <person name="Kamoun S."/>
            <person name="Yandell M."/>
            <person name="Tisserat N."/>
            <person name="Buell C.R."/>
        </authorList>
    </citation>
    <scope>NUCLEOTIDE SEQUENCE</scope>
    <source>
        <strain evidence="13">DAOM:BR144</strain>
    </source>
</reference>
<dbReference type="InParanoid" id="K3X650"/>
<dbReference type="GO" id="GO:0005634">
    <property type="term" value="C:nucleus"/>
    <property type="evidence" value="ECO:0007669"/>
    <property type="project" value="UniProtKB-SubCell"/>
</dbReference>
<feature type="region of interest" description="Disordered" evidence="10">
    <location>
        <begin position="1"/>
        <end position="32"/>
    </location>
</feature>
<dbReference type="OMA" id="QEHAHES"/>
<dbReference type="Pfam" id="PF08234">
    <property type="entry name" value="Spindle_Spc25"/>
    <property type="match status" value="1"/>
</dbReference>
<evidence type="ECO:0000256" key="6">
    <source>
        <dbReference type="ARBA" id="ARBA00023054"/>
    </source>
</evidence>
<dbReference type="GO" id="GO:0031262">
    <property type="term" value="C:Ndc80 complex"/>
    <property type="evidence" value="ECO:0007669"/>
    <property type="project" value="InterPro"/>
</dbReference>
<reference evidence="13" key="2">
    <citation type="submission" date="2010-04" db="EMBL/GenBank/DDBJ databases">
        <authorList>
            <person name="Buell R."/>
            <person name="Hamilton J."/>
            <person name="Hostetler J."/>
        </authorList>
    </citation>
    <scope>NUCLEOTIDE SEQUENCE [LARGE SCALE GENOMIC DNA]</scope>
    <source>
        <strain evidence="13">DAOM:BR144</strain>
    </source>
</reference>
<evidence type="ECO:0000259" key="11">
    <source>
        <dbReference type="Pfam" id="PF08234"/>
    </source>
</evidence>
<evidence type="ECO:0000313" key="13">
    <source>
        <dbReference type="Proteomes" id="UP000019132"/>
    </source>
</evidence>
<keyword evidence="13" id="KW-1185">Reference proteome</keyword>
<accession>K3X650</accession>
<keyword evidence="7 9" id="KW-0131">Cell cycle</keyword>
<dbReference type="eggNOG" id="ENOG502RYEE">
    <property type="taxonomic scope" value="Eukaryota"/>
</dbReference>
<keyword evidence="8 9" id="KW-0137">Centromere</keyword>
<evidence type="ECO:0000256" key="4">
    <source>
        <dbReference type="ARBA" id="ARBA00022618"/>
    </source>
</evidence>
<evidence type="ECO:0000256" key="5">
    <source>
        <dbReference type="ARBA" id="ARBA00022776"/>
    </source>
</evidence>
<dbReference type="Gene3D" id="6.10.250.1950">
    <property type="match status" value="1"/>
</dbReference>
<dbReference type="CDD" id="cd23784">
    <property type="entry name" value="RWD_Spc25"/>
    <property type="match status" value="1"/>
</dbReference>
<comment type="subunit">
    <text evidence="9">Component of the NDC80 complex.</text>
</comment>
<organism evidence="12 13">
    <name type="scientific">Globisporangium ultimum (strain ATCC 200006 / CBS 805.95 / DAOM BR144)</name>
    <name type="common">Pythium ultimum</name>
    <dbReference type="NCBI Taxonomy" id="431595"/>
    <lineage>
        <taxon>Eukaryota</taxon>
        <taxon>Sar</taxon>
        <taxon>Stramenopiles</taxon>
        <taxon>Oomycota</taxon>
        <taxon>Peronosporomycetes</taxon>
        <taxon>Pythiales</taxon>
        <taxon>Pythiaceae</taxon>
        <taxon>Globisporangium</taxon>
    </lineage>
</organism>
<evidence type="ECO:0000313" key="12">
    <source>
        <dbReference type="EnsemblProtists" id="PYU1_T012699"/>
    </source>
</evidence>
<dbReference type="InterPro" id="IPR013255">
    <property type="entry name" value="Spc25_C"/>
</dbReference>
<reference evidence="12" key="3">
    <citation type="submission" date="2015-02" db="UniProtKB">
        <authorList>
            <consortium name="EnsemblProtists"/>
        </authorList>
    </citation>
    <scope>IDENTIFICATION</scope>
    <source>
        <strain evidence="12">DAOM BR144</strain>
    </source>
</reference>
<evidence type="ECO:0000256" key="7">
    <source>
        <dbReference type="ARBA" id="ARBA00023306"/>
    </source>
</evidence>
<dbReference type="AlphaFoldDB" id="K3X650"/>
<dbReference type="STRING" id="431595.K3X650"/>
<dbReference type="EMBL" id="GL376588">
    <property type="status" value="NOT_ANNOTATED_CDS"/>
    <property type="molecule type" value="Genomic_DNA"/>
</dbReference>
<dbReference type="Proteomes" id="UP000019132">
    <property type="component" value="Unassembled WGS sequence"/>
</dbReference>
<evidence type="ECO:0000256" key="3">
    <source>
        <dbReference type="ARBA" id="ARBA00022454"/>
    </source>
</evidence>
<dbReference type="VEuPathDB" id="FungiDB:PYU1_G012673"/>
<keyword evidence="5 9" id="KW-0498">Mitosis</keyword>
<comment type="function">
    <text evidence="9">Acts as a component of the essential kinetochore-associated NDC80 complex, which is required for chromosome segregation and spindle checkpoint activity.</text>
</comment>
<proteinExistence type="inferred from homology"/>
<sequence length="228" mass="25747">MAEAANDAATGNAPASEGRTTASATAADTSAGASITSATLAAGLEIEPLVKLNISTRAELEAWILEQKNSLQQTKSSHEQQTQDHARQTQEAQRKREVLQQQQKALAASVHDKERQVNLHQVEIEILQDEKNKKEPVLREIFLKNQEEDQKLKQLLHEASEHQTAHEQQLAELQRGLAMYQHLGLFFEHTEENQIIVRFTQIDPEEPSRAFSFRIRIDPLTDRFLGNQ</sequence>
<feature type="region of interest" description="Disordered" evidence="10">
    <location>
        <begin position="74"/>
        <end position="98"/>
    </location>
</feature>
<keyword evidence="6" id="KW-0175">Coiled coil</keyword>
<protein>
    <recommendedName>
        <fullName evidence="9">Kinetochore protein SPC25</fullName>
    </recommendedName>
</protein>
<keyword evidence="9" id="KW-0995">Kinetochore</keyword>